<evidence type="ECO:0000259" key="5">
    <source>
        <dbReference type="Pfam" id="PF12740"/>
    </source>
</evidence>
<dbReference type="Pfam" id="PF12740">
    <property type="entry name" value="PETase"/>
    <property type="match status" value="1"/>
</dbReference>
<dbReference type="Proteomes" id="UP000540519">
    <property type="component" value="Unassembled WGS sequence"/>
</dbReference>
<dbReference type="EMBL" id="RCNR01000036">
    <property type="protein sequence ID" value="MUH37309.1"/>
    <property type="molecule type" value="Genomic_DNA"/>
</dbReference>
<dbReference type="InterPro" id="IPR041127">
    <property type="entry name" value="PET_hydrolase/cutinase-like"/>
</dbReference>
<reference evidence="6 7" key="1">
    <citation type="journal article" date="2019" name="Mar. Drugs">
        <title>Comparative Genomics and CAZyme Genome Repertoires of Marine Zobellia amurskyensis KMM 3526(T) and Zobellia laminariae KMM 3676(T).</title>
        <authorList>
            <person name="Chernysheva N."/>
            <person name="Bystritskaya E."/>
            <person name="Stenkova A."/>
            <person name="Golovkin I."/>
            <person name="Nedashkovskaya O."/>
            <person name="Isaeva M."/>
        </authorList>
    </citation>
    <scope>NUCLEOTIDE SEQUENCE [LARGE SCALE GENOMIC DNA]</scope>
    <source>
        <strain evidence="6 7">KMM 3526</strain>
    </source>
</reference>
<gene>
    <name evidence="6" type="ORF">D9O36_15770</name>
</gene>
<dbReference type="Gene3D" id="3.40.50.1820">
    <property type="entry name" value="alpha/beta hydrolase"/>
    <property type="match status" value="1"/>
</dbReference>
<dbReference type="PANTHER" id="PTHR10272">
    <property type="entry name" value="PLATELET-ACTIVATING FACTOR ACETYLHYDROLASE"/>
    <property type="match status" value="1"/>
</dbReference>
<keyword evidence="1 6" id="KW-0378">Hydrolase</keyword>
<name>A0A7X3D2J5_9FLAO</name>
<organism evidence="6 7">
    <name type="scientific">Zobellia amurskyensis</name>
    <dbReference type="NCBI Taxonomy" id="248905"/>
    <lineage>
        <taxon>Bacteria</taxon>
        <taxon>Pseudomonadati</taxon>
        <taxon>Bacteroidota</taxon>
        <taxon>Flavobacteriia</taxon>
        <taxon>Flavobacteriales</taxon>
        <taxon>Flavobacteriaceae</taxon>
        <taxon>Zobellia</taxon>
    </lineage>
</organism>
<dbReference type="GO" id="GO:0016042">
    <property type="term" value="P:lipid catabolic process"/>
    <property type="evidence" value="ECO:0007669"/>
    <property type="project" value="UniProtKB-KW"/>
</dbReference>
<accession>A0A7X3D2J5</accession>
<dbReference type="GO" id="GO:0003847">
    <property type="term" value="F:1-alkyl-2-acetylglycerophosphocholine esterase activity"/>
    <property type="evidence" value="ECO:0007669"/>
    <property type="project" value="TreeGrafter"/>
</dbReference>
<sequence length="442" mass="48079">MKKGLKSPSKKCTLISASLLFLCTTLTVQAQDFLYGDALPDAPHLAVRGDNTVGVRTINLTHKNQVDILNSKGGADPMYDRPLTIEVWYPSEAPKNKGATVSYEEVMGTRGDSLRPLVPFTFKGRAYRNAAPKATTGGYPLIVVSHGYVGSRYLMTYLTENLASKGYIVVSIDHTDSTFKDANAFQSTLLNRAKDIRFVINTIAEKGSSSSKDQLSGMLDSENIGIVGYSMGGYGVLNVGGAGYSDGLTAFFGQMTGGSTAILALAASNAEYQKQIDPRIKAVVAFAPWGMERGVWDANGLAGLKKPTLFIAGDQDDISGYEKGIKAIYKGAVNADRYLLTYKNARHNVAPNPPPAAALQPGLHIDEYYRYAEPSWDQRKINNINQHFLTAFLGTHLKGTDYGAYLDIPKESNEQDWHGFKPRSSTGMQLLHAKAALPNMKQ</sequence>
<keyword evidence="4" id="KW-0732">Signal</keyword>
<feature type="chain" id="PRO_5030668548" evidence="4">
    <location>
        <begin position="31"/>
        <end position="442"/>
    </location>
</feature>
<evidence type="ECO:0000256" key="2">
    <source>
        <dbReference type="ARBA" id="ARBA00022963"/>
    </source>
</evidence>
<dbReference type="RefSeq" id="WP_155600637.1">
    <property type="nucleotide sequence ID" value="NZ_RCNR01000036.1"/>
</dbReference>
<evidence type="ECO:0000313" key="7">
    <source>
        <dbReference type="Proteomes" id="UP000540519"/>
    </source>
</evidence>
<keyword evidence="2" id="KW-0442">Lipid degradation</keyword>
<feature type="domain" description="PET hydrolase/cutinase-like" evidence="5">
    <location>
        <begin position="132"/>
        <end position="239"/>
    </location>
</feature>
<evidence type="ECO:0000256" key="1">
    <source>
        <dbReference type="ARBA" id="ARBA00022801"/>
    </source>
</evidence>
<protein>
    <submittedName>
        <fullName evidence="6">Dienelactone hydrolase</fullName>
    </submittedName>
</protein>
<keyword evidence="3" id="KW-0443">Lipid metabolism</keyword>
<dbReference type="PANTHER" id="PTHR10272:SF0">
    <property type="entry name" value="PLATELET-ACTIVATING FACTOR ACETYLHYDROLASE"/>
    <property type="match status" value="1"/>
</dbReference>
<evidence type="ECO:0000313" key="6">
    <source>
        <dbReference type="EMBL" id="MUH37309.1"/>
    </source>
</evidence>
<feature type="signal peptide" evidence="4">
    <location>
        <begin position="1"/>
        <end position="30"/>
    </location>
</feature>
<dbReference type="AlphaFoldDB" id="A0A7X3D2J5"/>
<evidence type="ECO:0000256" key="3">
    <source>
        <dbReference type="ARBA" id="ARBA00023098"/>
    </source>
</evidence>
<evidence type="ECO:0000256" key="4">
    <source>
        <dbReference type="SAM" id="SignalP"/>
    </source>
</evidence>
<proteinExistence type="predicted"/>
<dbReference type="OrthoDB" id="9814760at2"/>
<dbReference type="InterPro" id="IPR029058">
    <property type="entry name" value="AB_hydrolase_fold"/>
</dbReference>
<keyword evidence="7" id="KW-1185">Reference proteome</keyword>
<dbReference type="SUPFAM" id="SSF53474">
    <property type="entry name" value="alpha/beta-Hydrolases"/>
    <property type="match status" value="1"/>
</dbReference>
<comment type="caution">
    <text evidence="6">The sequence shown here is derived from an EMBL/GenBank/DDBJ whole genome shotgun (WGS) entry which is preliminary data.</text>
</comment>